<gene>
    <name evidence="2" type="ORF">BN2614_LOCUS1</name>
</gene>
<comment type="caution">
    <text evidence="2">The sequence shown here is derived from an EMBL/GenBank/DDBJ whole genome shotgun (WGS) entry which is preliminary data.</text>
</comment>
<reference evidence="2 3" key="1">
    <citation type="submission" date="2018-10" db="EMBL/GenBank/DDBJ databases">
        <authorList>
            <person name="Ekblom R."/>
            <person name="Jareborg N."/>
        </authorList>
    </citation>
    <scope>NUCLEOTIDE SEQUENCE [LARGE SCALE GENOMIC DNA]</scope>
    <source>
        <tissue evidence="2">Muscle</tissue>
    </source>
</reference>
<evidence type="ECO:0000313" key="2">
    <source>
        <dbReference type="EMBL" id="VCX05420.1"/>
    </source>
</evidence>
<feature type="compositionally biased region" description="Basic and acidic residues" evidence="1">
    <location>
        <begin position="57"/>
        <end position="74"/>
    </location>
</feature>
<protein>
    <submittedName>
        <fullName evidence="2">Uncharacterized protein</fullName>
    </submittedName>
</protein>
<dbReference type="EMBL" id="CYRY02031270">
    <property type="protein sequence ID" value="VCX05420.1"/>
    <property type="molecule type" value="Genomic_DNA"/>
</dbReference>
<feature type="region of interest" description="Disordered" evidence="1">
    <location>
        <begin position="25"/>
        <end position="74"/>
    </location>
</feature>
<organism evidence="2 3">
    <name type="scientific">Gulo gulo</name>
    <name type="common">Wolverine</name>
    <name type="synonym">Gluton</name>
    <dbReference type="NCBI Taxonomy" id="48420"/>
    <lineage>
        <taxon>Eukaryota</taxon>
        <taxon>Metazoa</taxon>
        <taxon>Chordata</taxon>
        <taxon>Craniata</taxon>
        <taxon>Vertebrata</taxon>
        <taxon>Euteleostomi</taxon>
        <taxon>Mammalia</taxon>
        <taxon>Eutheria</taxon>
        <taxon>Laurasiatheria</taxon>
        <taxon>Carnivora</taxon>
        <taxon>Caniformia</taxon>
        <taxon>Musteloidea</taxon>
        <taxon>Mustelidae</taxon>
        <taxon>Guloninae</taxon>
        <taxon>Gulo</taxon>
    </lineage>
</organism>
<name>A0A9X9LZ58_GULGU</name>
<dbReference type="Proteomes" id="UP000269945">
    <property type="component" value="Unassembled WGS sequence"/>
</dbReference>
<dbReference type="AlphaFoldDB" id="A0A9X9LZ58"/>
<accession>A0A9X9LZ58</accession>
<evidence type="ECO:0000313" key="3">
    <source>
        <dbReference type="Proteomes" id="UP000269945"/>
    </source>
</evidence>
<keyword evidence="3" id="KW-1185">Reference proteome</keyword>
<evidence type="ECO:0000256" key="1">
    <source>
        <dbReference type="SAM" id="MobiDB-lite"/>
    </source>
</evidence>
<sequence>MGIYAKELAARFESGSSFRAKIRIPASQGHSSGGPGHPEVVKKQLPVRDALSPAAEEAGHAGEPHAPRGEPHGA</sequence>
<proteinExistence type="predicted"/>